<dbReference type="InterPro" id="IPR051783">
    <property type="entry name" value="NAD(P)-dependent_oxidoreduct"/>
</dbReference>
<sequence>MPASTAPPKGTSTPDSLTDTAPPLPVPPAASIMPAAPGQFPVPEHAGAAGTGAVHAPHASQKRGTVLITGATGYVGGRLAPLLLERGWNVRALARNPAKLAGRPWAAHPDCTIMRGDMLDEPSLREALRGCDAAFYLVHSMNPAVAAFADADRKAAYCMVRALQALRGTQSALPGVIYLSGLLPPETDTHGHGASRVSEHLRSRAEVGEILALADAPLTVLRAAQIIGSGSASFEIIRYLVDRLPVMITPRWVHMQCQPIAISNVLEYLAGCLDHPETAGQAYDIGGPDVLSYRELFDIYAREAGLRRRLIIPVPFLTPELSAHWLHLVTPVPVALARPLIHGLRQRVVCGETRIRDIIPQDLLPCNEAIRRALDRLRTHAVPTRWADAGSPAVPEWVACGDAEYAGGHLLGDGWGVRLAATPEAVWEPVERIGGDTGWYQDDALWRLRGLLDTLAGGPGLRRGRRDPETLRTGDALDFWRVLDVQPGKRLLLLAEMKVPGDALLEFVVRPVPDAEHGGDAVATATGAAATELWMQSWFLPRGLAGLAYWYALLPVHGRIFRGMLAAIATATGAPVLRPPVRLPAQRNFACALPGVPPARSSSSA</sequence>
<evidence type="ECO:0000259" key="2">
    <source>
        <dbReference type="Pfam" id="PF13460"/>
    </source>
</evidence>
<dbReference type="InterPro" id="IPR016040">
    <property type="entry name" value="NAD(P)-bd_dom"/>
</dbReference>
<dbReference type="Proteomes" id="UP001180616">
    <property type="component" value="Chromosome"/>
</dbReference>
<dbReference type="SUPFAM" id="SSF51735">
    <property type="entry name" value="NAD(P)-binding Rossmann-fold domains"/>
    <property type="match status" value="1"/>
</dbReference>
<evidence type="ECO:0000313" key="3">
    <source>
        <dbReference type="EMBL" id="WMW64309.1"/>
    </source>
</evidence>
<dbReference type="EMBL" id="CP133659">
    <property type="protein sequence ID" value="WMW64309.1"/>
    <property type="molecule type" value="Genomic_DNA"/>
</dbReference>
<dbReference type="InterPro" id="IPR021295">
    <property type="entry name" value="DUF2867"/>
</dbReference>
<protein>
    <submittedName>
        <fullName evidence="3">SDR family oxidoreductase</fullName>
    </submittedName>
</protein>
<dbReference type="InterPro" id="IPR036291">
    <property type="entry name" value="NAD(P)-bd_dom_sf"/>
</dbReference>
<dbReference type="PANTHER" id="PTHR48079">
    <property type="entry name" value="PROTEIN YEEZ"/>
    <property type="match status" value="1"/>
</dbReference>
<feature type="domain" description="NAD(P)-binding" evidence="2">
    <location>
        <begin position="70"/>
        <end position="159"/>
    </location>
</feature>
<proteinExistence type="predicted"/>
<accession>A0ABY9QYP8</accession>
<evidence type="ECO:0000256" key="1">
    <source>
        <dbReference type="SAM" id="MobiDB-lite"/>
    </source>
</evidence>
<name>A0ABY9QYP8_9BACT</name>
<dbReference type="Gene3D" id="3.40.50.720">
    <property type="entry name" value="NAD(P)-binding Rossmann-like Domain"/>
    <property type="match status" value="1"/>
</dbReference>
<dbReference type="PANTHER" id="PTHR48079:SF6">
    <property type="entry name" value="NAD(P)-BINDING DOMAIN-CONTAINING PROTEIN-RELATED"/>
    <property type="match status" value="1"/>
</dbReference>
<feature type="compositionally biased region" description="Low complexity" evidence="1">
    <location>
        <begin position="45"/>
        <end position="59"/>
    </location>
</feature>
<organism evidence="3 4">
    <name type="scientific">Nitratidesulfovibrio liaohensis</name>
    <dbReference type="NCBI Taxonomy" id="2604158"/>
    <lineage>
        <taxon>Bacteria</taxon>
        <taxon>Pseudomonadati</taxon>
        <taxon>Thermodesulfobacteriota</taxon>
        <taxon>Desulfovibrionia</taxon>
        <taxon>Desulfovibrionales</taxon>
        <taxon>Desulfovibrionaceae</taxon>
        <taxon>Nitratidesulfovibrio</taxon>
    </lineage>
</organism>
<keyword evidence="4" id="KW-1185">Reference proteome</keyword>
<dbReference type="Pfam" id="PF11066">
    <property type="entry name" value="DUF2867"/>
    <property type="match status" value="1"/>
</dbReference>
<dbReference type="RefSeq" id="WP_309540406.1">
    <property type="nucleotide sequence ID" value="NZ_CP133659.1"/>
</dbReference>
<feature type="region of interest" description="Disordered" evidence="1">
    <location>
        <begin position="1"/>
        <end position="61"/>
    </location>
</feature>
<evidence type="ECO:0000313" key="4">
    <source>
        <dbReference type="Proteomes" id="UP001180616"/>
    </source>
</evidence>
<dbReference type="Pfam" id="PF13460">
    <property type="entry name" value="NAD_binding_10"/>
    <property type="match status" value="1"/>
</dbReference>
<reference evidence="3" key="1">
    <citation type="submission" date="2023-09" db="EMBL/GenBank/DDBJ databases">
        <authorList>
            <consortium name="CW5 consortium"/>
            <person name="Lu C.-W."/>
        </authorList>
    </citation>
    <scope>NUCLEOTIDE SEQUENCE</scope>
    <source>
        <strain evidence="3">KPS</strain>
    </source>
</reference>
<feature type="compositionally biased region" description="Polar residues" evidence="1">
    <location>
        <begin position="10"/>
        <end position="19"/>
    </location>
</feature>
<dbReference type="CDD" id="cd05245">
    <property type="entry name" value="SDR_a2"/>
    <property type="match status" value="1"/>
</dbReference>
<gene>
    <name evidence="3" type="ORF">KPS_002317</name>
</gene>